<name>S7XW23_SPRLO</name>
<dbReference type="InParanoid" id="S7XW23"/>
<dbReference type="OrthoDB" id="2188464at2759"/>
<organism evidence="1 2">
    <name type="scientific">Spraguea lophii (strain 42_110)</name>
    <name type="common">Microsporidian parasite</name>
    <dbReference type="NCBI Taxonomy" id="1358809"/>
    <lineage>
        <taxon>Eukaryota</taxon>
        <taxon>Fungi</taxon>
        <taxon>Fungi incertae sedis</taxon>
        <taxon>Microsporidia</taxon>
        <taxon>Spragueidae</taxon>
        <taxon>Spraguea</taxon>
    </lineage>
</organism>
<accession>S7XW23</accession>
<evidence type="ECO:0000313" key="2">
    <source>
        <dbReference type="Proteomes" id="UP000014978"/>
    </source>
</evidence>
<dbReference type="Proteomes" id="UP000014978">
    <property type="component" value="Unassembled WGS sequence"/>
</dbReference>
<dbReference type="VEuPathDB" id="MicrosporidiaDB:SLOPH_1785"/>
<reference evidence="2" key="1">
    <citation type="journal article" date="2013" name="PLoS Genet.">
        <title>The genome of Spraguea lophii and the basis of host-microsporidian interactions.</title>
        <authorList>
            <person name="Campbell S.E."/>
            <person name="Williams T.A."/>
            <person name="Yousuf A."/>
            <person name="Soanes D.M."/>
            <person name="Paszkiewicz K.H."/>
            <person name="Williams B.A.P."/>
        </authorList>
    </citation>
    <scope>NUCLEOTIDE SEQUENCE [LARGE SCALE GENOMIC DNA]</scope>
    <source>
        <strain evidence="2">42_110</strain>
    </source>
</reference>
<comment type="caution">
    <text evidence="1">The sequence shown here is derived from an EMBL/GenBank/DDBJ whole genome shotgun (WGS) entry which is preliminary data.</text>
</comment>
<protein>
    <submittedName>
        <fullName evidence="1">Uncharacterized protein</fullName>
    </submittedName>
</protein>
<proteinExistence type="predicted"/>
<dbReference type="EMBL" id="ATCN01000020">
    <property type="protein sequence ID" value="EPR80078.1"/>
    <property type="molecule type" value="Genomic_DNA"/>
</dbReference>
<dbReference type="OMA" id="YHIIILT"/>
<sequence>MENTDNLFSEVDNFAKLKEKISTSEQFYTRFNKEIRRKKKASSKTFTQLKKILSEEKFPYHIVNDLTQNGAIVVGRAIQQIKLANIDLFITELIKHNCISTITILTFILSKKQIIGIKDKIKEYLYKCMTEEQNIPFYKLLLIIQRNYNEMMDENIYFYCKTNYHPILKEILENKK</sequence>
<dbReference type="AlphaFoldDB" id="S7XW23"/>
<dbReference type="HOGENOM" id="CLU_130561_0_0_1"/>
<evidence type="ECO:0000313" key="1">
    <source>
        <dbReference type="EMBL" id="EPR80078.1"/>
    </source>
</evidence>
<gene>
    <name evidence="1" type="ORF">SLOPH_1785</name>
</gene>
<keyword evidence="2" id="KW-1185">Reference proteome</keyword>